<dbReference type="EMBL" id="HBEZ01031070">
    <property type="protein sequence ID" value="CAD8639538.1"/>
    <property type="molecule type" value="Transcribed_RNA"/>
</dbReference>
<name>A0A7S0QL19_9CRYP</name>
<dbReference type="AlphaFoldDB" id="A0A7S0QL19"/>
<keyword evidence="1" id="KW-0472">Membrane</keyword>
<protein>
    <submittedName>
        <fullName evidence="2">Uncharacterized protein</fullName>
    </submittedName>
</protein>
<evidence type="ECO:0000256" key="1">
    <source>
        <dbReference type="SAM" id="Phobius"/>
    </source>
</evidence>
<evidence type="ECO:0000313" key="2">
    <source>
        <dbReference type="EMBL" id="CAD8639538.1"/>
    </source>
</evidence>
<proteinExistence type="predicted"/>
<organism evidence="2">
    <name type="scientific">Cryptomonas curvata</name>
    <dbReference type="NCBI Taxonomy" id="233186"/>
    <lineage>
        <taxon>Eukaryota</taxon>
        <taxon>Cryptophyceae</taxon>
        <taxon>Cryptomonadales</taxon>
        <taxon>Cryptomonadaceae</taxon>
        <taxon>Cryptomonas</taxon>
    </lineage>
</organism>
<accession>A0A7S0QL19</accession>
<keyword evidence="1" id="KW-1133">Transmembrane helix</keyword>
<gene>
    <name evidence="2" type="ORF">CCUR1050_LOCUS17222</name>
</gene>
<sequence length="258" mass="29385">METGFDQIRFIMNSKVPKQRLKVASKVATATAFALAVIAFCMIFDQDKRWILLDSDRDLQELKYEDALASNAVSQKSTEDHASWNINHLSEETQTAVRRTLDFVSIENKRNFDSDRDEVNNKNMVRLGNVEKIIAVQDAAMDRAMHHLNRRIKEKTKQLAAMEDRDRRSVLQNPIKARNIDTLKASIRADSVEAGRTALSALTSDEKRMDPGEYSHADVAAAIVYGRRGARRGRREKALLQRDRADLVRLLHMEAPSH</sequence>
<keyword evidence="1" id="KW-0812">Transmembrane</keyword>
<feature type="transmembrane region" description="Helical" evidence="1">
    <location>
        <begin position="23"/>
        <end position="44"/>
    </location>
</feature>
<reference evidence="2" key="1">
    <citation type="submission" date="2021-01" db="EMBL/GenBank/DDBJ databases">
        <authorList>
            <person name="Corre E."/>
            <person name="Pelletier E."/>
            <person name="Niang G."/>
            <person name="Scheremetjew M."/>
            <person name="Finn R."/>
            <person name="Kale V."/>
            <person name="Holt S."/>
            <person name="Cochrane G."/>
            <person name="Meng A."/>
            <person name="Brown T."/>
            <person name="Cohen L."/>
        </authorList>
    </citation>
    <scope>NUCLEOTIDE SEQUENCE</scope>
    <source>
        <strain evidence="2">CCAP979/52</strain>
    </source>
</reference>